<keyword evidence="1" id="KW-0472">Membrane</keyword>
<keyword evidence="1" id="KW-1133">Transmembrane helix</keyword>
<feature type="transmembrane region" description="Helical" evidence="1">
    <location>
        <begin position="878"/>
        <end position="898"/>
    </location>
</feature>
<comment type="caution">
    <text evidence="2">The sequence shown here is derived from an EMBL/GenBank/DDBJ whole genome shotgun (WGS) entry which is preliminary data.</text>
</comment>
<dbReference type="GeneID" id="70180914"/>
<dbReference type="RefSeq" id="XP_046007020.1">
    <property type="nucleotide sequence ID" value="XM_046151368.1"/>
</dbReference>
<dbReference type="CDD" id="cd11577">
    <property type="entry name" value="GH71"/>
    <property type="match status" value="1"/>
</dbReference>
<dbReference type="InterPro" id="IPR005197">
    <property type="entry name" value="Glyco_hydro_71"/>
</dbReference>
<sequence>MVDNTGGWSQSQWETEIATAAAASIDAFALNIASGSPINDQQLGNAFAAASAKKFKLLFSFDYAGLGPWNRDAVISLLRTYARHGAYFQHNGAKPLVSTFEGPDNAADWNEIKAQIGCFFMPDWSSKGAQEALRLGGGVADGLFSWAAWSFDGGAMDTYTDASYLQALKGPDESKPRKPFMMGVSPWFYTNLPGYDKNWMWPVHTMNLWAQRWEQVLFLLPDYVQIISWNDFGESHHIGATHASPPFTDGKATYDYVTGISHDALRWPLSVWAQQYKNGVATVTQESVLLSYLPHDVNSCNDGGTVVNTATQLQPESLPSDILNFRYIGFTATLVSEATLTITVGGQALSAAWYSKPAGGVGVYYGQAYITDGLSGDVRATLKRNGATIATVNDGTRIGGCNPAGYANFNLHVYGGKASGGVSAQTVSRNDLVCIRGTGAPGFTDICAAACGLGYCPESACVCTQLGRQPKMPVATPVTGFAKSDTNYIGLCSFTYTYGFRFPAYCSTTKQTLSTPSVSPFLPDACTAGHGRSQWSANQIPSGMTELILPDEDELTLRNMCNFACGYGVCICATSADNSNEAVYVVCDKSHVYTTVDLIEANLASIPRRCINTYLGLAMAGELQRSLSTYTDMLADGYDGDFARYKKWVQQSVPDIVDRYTLSDGGRSFFSCTLGCVHCPDGVESGPYLKPTDCPTTYLDESYHWTLNDKDGYDAGLVKAGVDPDWVELRTRRTYINPGCWQSPNLPPDPCQLCSCAFYYGFPGARRDYEVPNPKEQIAASLGNFTLLHDELGSAAQSSAAGFYYGESSEYVDGSHLLVFMANKAVESMRDVQKLADELEAAERLDGILGFVTAFLMIIPGIGWALRGIPSAIMNNLGRMLVLAGDAAGAALSIYGFVQDPESAILGIIVALFGAGGAQGSRGFSAAAGKTRDMPGKEKDAFNSYFGGRVAQVQKVSTRGSGQSTCF</sequence>
<protein>
    <submittedName>
        <fullName evidence="2">Glycosyl hydrolase family 71-domain-containing protein</fullName>
    </submittedName>
</protein>
<evidence type="ECO:0000313" key="3">
    <source>
        <dbReference type="Proteomes" id="UP000756346"/>
    </source>
</evidence>
<keyword evidence="1" id="KW-0812">Transmembrane</keyword>
<evidence type="ECO:0000313" key="2">
    <source>
        <dbReference type="EMBL" id="KAH7020819.1"/>
    </source>
</evidence>
<dbReference type="Proteomes" id="UP000756346">
    <property type="component" value="Unassembled WGS sequence"/>
</dbReference>
<dbReference type="AlphaFoldDB" id="A0A9P9BK32"/>
<feature type="transmembrane region" description="Helical" evidence="1">
    <location>
        <begin position="848"/>
        <end position="866"/>
    </location>
</feature>
<proteinExistence type="predicted"/>
<dbReference type="Pfam" id="PF03659">
    <property type="entry name" value="Glyco_hydro_71"/>
    <property type="match status" value="1"/>
</dbReference>
<reference evidence="2" key="1">
    <citation type="journal article" date="2021" name="Nat. Commun.">
        <title>Genetic determinants of endophytism in the Arabidopsis root mycobiome.</title>
        <authorList>
            <person name="Mesny F."/>
            <person name="Miyauchi S."/>
            <person name="Thiergart T."/>
            <person name="Pickel B."/>
            <person name="Atanasova L."/>
            <person name="Karlsson M."/>
            <person name="Huettel B."/>
            <person name="Barry K.W."/>
            <person name="Haridas S."/>
            <person name="Chen C."/>
            <person name="Bauer D."/>
            <person name="Andreopoulos W."/>
            <person name="Pangilinan J."/>
            <person name="LaButti K."/>
            <person name="Riley R."/>
            <person name="Lipzen A."/>
            <person name="Clum A."/>
            <person name="Drula E."/>
            <person name="Henrissat B."/>
            <person name="Kohler A."/>
            <person name="Grigoriev I.V."/>
            <person name="Martin F.M."/>
            <person name="Hacquard S."/>
        </authorList>
    </citation>
    <scope>NUCLEOTIDE SEQUENCE</scope>
    <source>
        <strain evidence="2">MPI-CAGE-CH-0230</strain>
    </source>
</reference>
<organism evidence="2 3">
    <name type="scientific">Microdochium trichocladiopsis</name>
    <dbReference type="NCBI Taxonomy" id="1682393"/>
    <lineage>
        <taxon>Eukaryota</taxon>
        <taxon>Fungi</taxon>
        <taxon>Dikarya</taxon>
        <taxon>Ascomycota</taxon>
        <taxon>Pezizomycotina</taxon>
        <taxon>Sordariomycetes</taxon>
        <taxon>Xylariomycetidae</taxon>
        <taxon>Xylariales</taxon>
        <taxon>Microdochiaceae</taxon>
        <taxon>Microdochium</taxon>
    </lineage>
</organism>
<accession>A0A9P9BK32</accession>
<keyword evidence="2" id="KW-0378">Hydrolase</keyword>
<feature type="transmembrane region" description="Helical" evidence="1">
    <location>
        <begin position="904"/>
        <end position="924"/>
    </location>
</feature>
<dbReference type="GO" id="GO:0051118">
    <property type="term" value="F:glucan endo-1,3-alpha-glucosidase activity"/>
    <property type="evidence" value="ECO:0007669"/>
    <property type="project" value="InterPro"/>
</dbReference>
<evidence type="ECO:0000256" key="1">
    <source>
        <dbReference type="SAM" id="Phobius"/>
    </source>
</evidence>
<dbReference type="OrthoDB" id="1046782at2759"/>
<dbReference type="Gene3D" id="3.20.20.80">
    <property type="entry name" value="Glycosidases"/>
    <property type="match status" value="1"/>
</dbReference>
<gene>
    <name evidence="2" type="ORF">B0I36DRAFT_275204</name>
</gene>
<name>A0A9P9BK32_9PEZI</name>
<keyword evidence="3" id="KW-1185">Reference proteome</keyword>
<dbReference type="EMBL" id="JAGTJQ010000010">
    <property type="protein sequence ID" value="KAH7020819.1"/>
    <property type="molecule type" value="Genomic_DNA"/>
</dbReference>